<name>A0A1G8G2K2_9ACTN</name>
<dbReference type="SMART" id="SM00220">
    <property type="entry name" value="S_TKc"/>
    <property type="match status" value="1"/>
</dbReference>
<evidence type="ECO:0000256" key="2">
    <source>
        <dbReference type="ARBA" id="ARBA00022527"/>
    </source>
</evidence>
<dbReference type="GO" id="GO:0004674">
    <property type="term" value="F:protein serine/threonine kinase activity"/>
    <property type="evidence" value="ECO:0007669"/>
    <property type="project" value="UniProtKB-KW"/>
</dbReference>
<dbReference type="InterPro" id="IPR000719">
    <property type="entry name" value="Prot_kinase_dom"/>
</dbReference>
<dbReference type="Gene3D" id="1.10.510.10">
    <property type="entry name" value="Transferase(Phosphotransferase) domain 1"/>
    <property type="match status" value="1"/>
</dbReference>
<dbReference type="PANTHER" id="PTHR43289">
    <property type="entry name" value="MITOGEN-ACTIVATED PROTEIN KINASE KINASE KINASE 20-RELATED"/>
    <property type="match status" value="1"/>
</dbReference>
<keyword evidence="3" id="KW-0808">Transferase</keyword>
<dbReference type="AlphaFoldDB" id="A0A1G8G2K2"/>
<sequence>MMVAGRYELRQALARGGIGELWEGVDVRLRRPVAVKRIRGDRLTEDAVRRFNREARVMASFRHPGVAAVHDFGSDDFGLFLVMDLVEGWTVTDVLDAHDQVPVPWAALIGAQVCAVLSAAHERSLIHRDLKPSNLMVCRDATVVVLDFGMATVLDSSEQSLITGTMDRPGTDVYMAPEQITWGRVGAATDLYAVGCVLYEMLTGRRVFEAADPALEVRGHLEREPVRPAVLEPSVPAEVDEVVMSLLAKEPERRPRRAEDVVRRLLPYARALPPLPGVVDRGLRPVHLYARAVARISW</sequence>
<evidence type="ECO:0000256" key="4">
    <source>
        <dbReference type="ARBA" id="ARBA00022741"/>
    </source>
</evidence>
<keyword evidence="4" id="KW-0547">Nucleotide-binding</keyword>
<dbReference type="GO" id="GO:0005524">
    <property type="term" value="F:ATP binding"/>
    <property type="evidence" value="ECO:0007669"/>
    <property type="project" value="UniProtKB-KW"/>
</dbReference>
<dbReference type="Pfam" id="PF00069">
    <property type="entry name" value="Pkinase"/>
    <property type="match status" value="1"/>
</dbReference>
<evidence type="ECO:0000256" key="5">
    <source>
        <dbReference type="ARBA" id="ARBA00022777"/>
    </source>
</evidence>
<evidence type="ECO:0000313" key="9">
    <source>
        <dbReference type="Proteomes" id="UP000198923"/>
    </source>
</evidence>
<reference evidence="8 9" key="1">
    <citation type="submission" date="2016-10" db="EMBL/GenBank/DDBJ databases">
        <authorList>
            <person name="de Groot N.N."/>
        </authorList>
    </citation>
    <scope>NUCLEOTIDE SEQUENCE [LARGE SCALE GENOMIC DNA]</scope>
    <source>
        <strain evidence="8 9">CPCC 201354</strain>
    </source>
</reference>
<proteinExistence type="predicted"/>
<accession>A0A1G8G2K2</accession>
<keyword evidence="5 8" id="KW-0418">Kinase</keyword>
<evidence type="ECO:0000259" key="7">
    <source>
        <dbReference type="PROSITE" id="PS50011"/>
    </source>
</evidence>
<dbReference type="InterPro" id="IPR008271">
    <property type="entry name" value="Ser/Thr_kinase_AS"/>
</dbReference>
<dbReference type="PANTHER" id="PTHR43289:SF6">
    <property type="entry name" value="SERINE_THREONINE-PROTEIN KINASE NEKL-3"/>
    <property type="match status" value="1"/>
</dbReference>
<dbReference type="CDD" id="cd14014">
    <property type="entry name" value="STKc_PknB_like"/>
    <property type="match status" value="1"/>
</dbReference>
<dbReference type="STRING" id="504805.SAMN05421505_12559"/>
<protein>
    <recommendedName>
        <fullName evidence="1">non-specific serine/threonine protein kinase</fullName>
        <ecNumber evidence="1">2.7.11.1</ecNumber>
    </recommendedName>
</protein>
<evidence type="ECO:0000256" key="1">
    <source>
        <dbReference type="ARBA" id="ARBA00012513"/>
    </source>
</evidence>
<dbReference type="PROSITE" id="PS00108">
    <property type="entry name" value="PROTEIN_KINASE_ST"/>
    <property type="match status" value="1"/>
</dbReference>
<feature type="domain" description="Protein kinase" evidence="7">
    <location>
        <begin position="7"/>
        <end position="269"/>
    </location>
</feature>
<keyword evidence="9" id="KW-1185">Reference proteome</keyword>
<dbReference type="Gene3D" id="3.30.200.20">
    <property type="entry name" value="Phosphorylase Kinase, domain 1"/>
    <property type="match status" value="1"/>
</dbReference>
<dbReference type="EC" id="2.7.11.1" evidence="1"/>
<dbReference type="InterPro" id="IPR011009">
    <property type="entry name" value="Kinase-like_dom_sf"/>
</dbReference>
<evidence type="ECO:0000256" key="3">
    <source>
        <dbReference type="ARBA" id="ARBA00022679"/>
    </source>
</evidence>
<dbReference type="PROSITE" id="PS50011">
    <property type="entry name" value="PROTEIN_KINASE_DOM"/>
    <property type="match status" value="1"/>
</dbReference>
<evidence type="ECO:0000313" key="8">
    <source>
        <dbReference type="EMBL" id="SDH88633.1"/>
    </source>
</evidence>
<keyword evidence="2 8" id="KW-0723">Serine/threonine-protein kinase</keyword>
<dbReference type="EMBL" id="FNCN01000025">
    <property type="protein sequence ID" value="SDH88633.1"/>
    <property type="molecule type" value="Genomic_DNA"/>
</dbReference>
<evidence type="ECO:0000256" key="6">
    <source>
        <dbReference type="ARBA" id="ARBA00022840"/>
    </source>
</evidence>
<dbReference type="SUPFAM" id="SSF56112">
    <property type="entry name" value="Protein kinase-like (PK-like)"/>
    <property type="match status" value="1"/>
</dbReference>
<gene>
    <name evidence="8" type="ORF">SAMN05421505_12559</name>
</gene>
<keyword evidence="6" id="KW-0067">ATP-binding</keyword>
<dbReference type="Proteomes" id="UP000198923">
    <property type="component" value="Unassembled WGS sequence"/>
</dbReference>
<organism evidence="8 9">
    <name type="scientific">Sinosporangium album</name>
    <dbReference type="NCBI Taxonomy" id="504805"/>
    <lineage>
        <taxon>Bacteria</taxon>
        <taxon>Bacillati</taxon>
        <taxon>Actinomycetota</taxon>
        <taxon>Actinomycetes</taxon>
        <taxon>Streptosporangiales</taxon>
        <taxon>Streptosporangiaceae</taxon>
        <taxon>Sinosporangium</taxon>
    </lineage>
</organism>